<name>A0A5M8FT34_9GAMM</name>
<evidence type="ECO:0000313" key="6">
    <source>
        <dbReference type="Proteomes" id="UP000322981"/>
    </source>
</evidence>
<dbReference type="PANTHER" id="PTHR32347:SF14">
    <property type="entry name" value="EFFLUX SYSTEM COMPONENT YKNX-RELATED"/>
    <property type="match status" value="1"/>
</dbReference>
<organism evidence="5 6">
    <name type="scientific">Thiohalocapsa marina</name>
    <dbReference type="NCBI Taxonomy" id="424902"/>
    <lineage>
        <taxon>Bacteria</taxon>
        <taxon>Pseudomonadati</taxon>
        <taxon>Pseudomonadota</taxon>
        <taxon>Gammaproteobacteria</taxon>
        <taxon>Chromatiales</taxon>
        <taxon>Chromatiaceae</taxon>
        <taxon>Thiohalocapsa</taxon>
    </lineage>
</organism>
<feature type="transmembrane region" description="Helical" evidence="4">
    <location>
        <begin position="56"/>
        <end position="74"/>
    </location>
</feature>
<dbReference type="InterPro" id="IPR022275">
    <property type="entry name" value="NHPM_bacteriocin_SS_HylD"/>
</dbReference>
<keyword evidence="4" id="KW-1133">Transmembrane helix</keyword>
<dbReference type="EMBL" id="VWXX01000003">
    <property type="protein sequence ID" value="KAA6186892.1"/>
    <property type="molecule type" value="Genomic_DNA"/>
</dbReference>
<gene>
    <name evidence="5" type="ORF">F2Q65_03075</name>
</gene>
<feature type="coiled-coil region" evidence="3">
    <location>
        <begin position="133"/>
        <end position="189"/>
    </location>
</feature>
<keyword evidence="4" id="KW-0472">Membrane</keyword>
<dbReference type="NCBIfam" id="TIGR03794">
    <property type="entry name" value="NHLM_micro_HlyD"/>
    <property type="match status" value="1"/>
</dbReference>
<keyword evidence="6" id="KW-1185">Reference proteome</keyword>
<accession>A0A5M8FT34</accession>
<comment type="subcellular location">
    <subcellularLocation>
        <location evidence="1">Cell envelope</location>
    </subcellularLocation>
</comment>
<reference evidence="5 6" key="1">
    <citation type="submission" date="2019-09" db="EMBL/GenBank/DDBJ databases">
        <title>Whole-genome sequence of the purple sulfur bacterium Thiohalocapsa marina DSM 19078.</title>
        <authorList>
            <person name="Kyndt J.A."/>
            <person name="Meyer T.E."/>
        </authorList>
    </citation>
    <scope>NUCLEOTIDE SEQUENCE [LARGE SCALE GENOMIC DNA]</scope>
    <source>
        <strain evidence="5 6">DSM 19078</strain>
    </source>
</reference>
<comment type="caution">
    <text evidence="5">The sequence shown here is derived from an EMBL/GenBank/DDBJ whole genome shotgun (WGS) entry which is preliminary data.</text>
</comment>
<evidence type="ECO:0000256" key="2">
    <source>
        <dbReference type="ARBA" id="ARBA00023054"/>
    </source>
</evidence>
<keyword evidence="2 3" id="KW-0175">Coiled coil</keyword>
<sequence length="446" mass="49423">MAGSKPSLPRVRSKHFITKPVRYPVQLRFRTQALAKVSNPDQLDQALQIIRPVHRLGYGFVLLVVLTALLWSLIATAPVKVHGPGVLLSAGGVRVLTTQGAGRLQQWLVDVGDRVKPGQQVAILVNLDQLDALNRAKAAAREARDLYELLEKEFAVQDKAAEDLFRRSTQATEARIRSLQKLAATLQRRKEGEARLFKDGMVSGVELYDTESRLADTDNEIALARNQLVQLSVDQQRERDQRDQQLTDQRIKMMMLEREARDQHDEYERARVVTATKAGTIATLDVDIGNQVPLGQQVATLIVEGSRKLGLESFSYITASEGKKVEAGMEAQVSPSTVKPELDGYLLGTVKRVSPLPENRASLMRRLGNALLVDQLLKGGAPIEVLIELRPDETTPSGYAWTSGTGPDLQLQPGTLTESAVVVDRIHLISLLLPAMQYVYGWLEHR</sequence>
<evidence type="ECO:0000256" key="3">
    <source>
        <dbReference type="SAM" id="Coils"/>
    </source>
</evidence>
<dbReference type="Gene3D" id="2.40.50.100">
    <property type="match status" value="1"/>
</dbReference>
<dbReference type="InterPro" id="IPR050465">
    <property type="entry name" value="UPF0194_transport"/>
</dbReference>
<evidence type="ECO:0000256" key="4">
    <source>
        <dbReference type="SAM" id="Phobius"/>
    </source>
</evidence>
<keyword evidence="4" id="KW-0812">Transmembrane</keyword>
<protein>
    <submittedName>
        <fullName evidence="5">NHLP bacteriocin system secretion protein</fullName>
    </submittedName>
</protein>
<dbReference type="GO" id="GO:0030313">
    <property type="term" value="C:cell envelope"/>
    <property type="evidence" value="ECO:0007669"/>
    <property type="project" value="UniProtKB-SubCell"/>
</dbReference>
<dbReference type="Proteomes" id="UP000322981">
    <property type="component" value="Unassembled WGS sequence"/>
</dbReference>
<dbReference type="AlphaFoldDB" id="A0A5M8FT34"/>
<evidence type="ECO:0000313" key="5">
    <source>
        <dbReference type="EMBL" id="KAA6186892.1"/>
    </source>
</evidence>
<evidence type="ECO:0000256" key="1">
    <source>
        <dbReference type="ARBA" id="ARBA00004196"/>
    </source>
</evidence>
<dbReference type="OrthoDB" id="8439633at2"/>
<dbReference type="PANTHER" id="PTHR32347">
    <property type="entry name" value="EFFLUX SYSTEM COMPONENT YKNX-RELATED"/>
    <property type="match status" value="1"/>
</dbReference>
<proteinExistence type="predicted"/>